<accession>A0A9P0ALA1</accession>
<dbReference type="InterPro" id="IPR051274">
    <property type="entry name" value="3-5_Exoribonuclease"/>
</dbReference>
<gene>
    <name evidence="5" type="ORF">BEMITA_LOCUS12607</name>
</gene>
<dbReference type="Pfam" id="PF00929">
    <property type="entry name" value="RNase_T"/>
    <property type="match status" value="1"/>
</dbReference>
<proteinExistence type="predicted"/>
<evidence type="ECO:0000256" key="2">
    <source>
        <dbReference type="ARBA" id="ARBA00022801"/>
    </source>
</evidence>
<dbReference type="SUPFAM" id="SSF53098">
    <property type="entry name" value="Ribonuclease H-like"/>
    <property type="match status" value="1"/>
</dbReference>
<dbReference type="GO" id="GO:0000175">
    <property type="term" value="F:3'-5'-RNA exonuclease activity"/>
    <property type="evidence" value="ECO:0007669"/>
    <property type="project" value="InterPro"/>
</dbReference>
<keyword evidence="6" id="KW-1185">Reference proteome</keyword>
<dbReference type="GO" id="GO:0003676">
    <property type="term" value="F:nucleic acid binding"/>
    <property type="evidence" value="ECO:0007669"/>
    <property type="project" value="InterPro"/>
</dbReference>
<dbReference type="InterPro" id="IPR036397">
    <property type="entry name" value="RNaseH_sf"/>
</dbReference>
<dbReference type="InterPro" id="IPR013520">
    <property type="entry name" value="Ribonucl_H"/>
</dbReference>
<dbReference type="PANTHER" id="PTHR23044:SF61">
    <property type="entry name" value="3'-5' EXORIBONUCLEASE 1-RELATED"/>
    <property type="match status" value="1"/>
</dbReference>
<reference evidence="5" key="1">
    <citation type="submission" date="2021-12" db="EMBL/GenBank/DDBJ databases">
        <authorList>
            <person name="King R."/>
        </authorList>
    </citation>
    <scope>NUCLEOTIDE SEQUENCE</scope>
</reference>
<protein>
    <recommendedName>
        <fullName evidence="4">Exonuclease domain-containing protein</fullName>
    </recommendedName>
</protein>
<keyword evidence="2" id="KW-0378">Hydrolase</keyword>
<feature type="domain" description="Exonuclease" evidence="4">
    <location>
        <begin position="31"/>
        <end position="170"/>
    </location>
</feature>
<organism evidence="5 6">
    <name type="scientific">Bemisia tabaci</name>
    <name type="common">Sweetpotato whitefly</name>
    <name type="synonym">Aleurodes tabaci</name>
    <dbReference type="NCBI Taxonomy" id="7038"/>
    <lineage>
        <taxon>Eukaryota</taxon>
        <taxon>Metazoa</taxon>
        <taxon>Ecdysozoa</taxon>
        <taxon>Arthropoda</taxon>
        <taxon>Hexapoda</taxon>
        <taxon>Insecta</taxon>
        <taxon>Pterygota</taxon>
        <taxon>Neoptera</taxon>
        <taxon>Paraneoptera</taxon>
        <taxon>Hemiptera</taxon>
        <taxon>Sternorrhyncha</taxon>
        <taxon>Aleyrodoidea</taxon>
        <taxon>Aleyrodidae</taxon>
        <taxon>Aleyrodinae</taxon>
        <taxon>Bemisia</taxon>
    </lineage>
</organism>
<evidence type="ECO:0000259" key="4">
    <source>
        <dbReference type="Pfam" id="PF00929"/>
    </source>
</evidence>
<evidence type="ECO:0000313" key="6">
    <source>
        <dbReference type="Proteomes" id="UP001152759"/>
    </source>
</evidence>
<evidence type="ECO:0000256" key="3">
    <source>
        <dbReference type="ARBA" id="ARBA00022839"/>
    </source>
</evidence>
<evidence type="ECO:0000313" key="5">
    <source>
        <dbReference type="EMBL" id="CAH0394288.1"/>
    </source>
</evidence>
<dbReference type="InterPro" id="IPR047201">
    <property type="entry name" value="ERI-1_3'hExo-like"/>
</dbReference>
<dbReference type="PANTHER" id="PTHR23044">
    <property type="entry name" value="3'-5' EXONUCLEASE ERI1-RELATED"/>
    <property type="match status" value="1"/>
</dbReference>
<evidence type="ECO:0000256" key="1">
    <source>
        <dbReference type="ARBA" id="ARBA00022722"/>
    </source>
</evidence>
<dbReference type="EMBL" id="OU963869">
    <property type="protein sequence ID" value="CAH0394288.1"/>
    <property type="molecule type" value="Genomic_DNA"/>
</dbReference>
<sequence length="237" mass="27886">MDSPTNLCILITFKPVASCITIHQHLVHRFKKEIIEIACLKVGTKSKQVEDSFRQYVRPKYCGRLNGVTMNITGVRQEMVSSAPRFRVAWMKFMNWYLAAKGNHTVAFLTVDSFPINMHLRCQTLLSKMRPSDDFNQWIVLKKVYYKAYDFFPRNLQFMMRELKLPYQGKVENAYDLVEFMDKHFSKIPADLKEQYLEKCVDVMRKDNVLQELDDGKVLVLHKMISAFIEKEDKLNI</sequence>
<dbReference type="CDD" id="cd06133">
    <property type="entry name" value="ERI-1_3'hExo_like"/>
    <property type="match status" value="1"/>
</dbReference>
<dbReference type="InterPro" id="IPR012337">
    <property type="entry name" value="RNaseH-like_sf"/>
</dbReference>
<keyword evidence="1" id="KW-0540">Nuclease</keyword>
<dbReference type="Proteomes" id="UP001152759">
    <property type="component" value="Chromosome 8"/>
</dbReference>
<name>A0A9P0ALA1_BEMTA</name>
<dbReference type="AlphaFoldDB" id="A0A9P0ALA1"/>
<dbReference type="Gene3D" id="3.30.420.10">
    <property type="entry name" value="Ribonuclease H-like superfamily/Ribonuclease H"/>
    <property type="match status" value="1"/>
</dbReference>
<keyword evidence="3" id="KW-0269">Exonuclease</keyword>